<evidence type="ECO:0000313" key="3">
    <source>
        <dbReference type="Proteomes" id="UP000051124"/>
    </source>
</evidence>
<dbReference type="Proteomes" id="UP000051124">
    <property type="component" value="Unassembled WGS sequence"/>
</dbReference>
<feature type="non-terminal residue" evidence="2">
    <location>
        <position position="82"/>
    </location>
</feature>
<keyword evidence="1" id="KW-0472">Membrane</keyword>
<reference evidence="2 3" key="1">
    <citation type="journal article" date="2015" name="Microbiome">
        <title>Genomic resolution of linkages in carbon, nitrogen, and sulfur cycling among widespread estuary sediment bacteria.</title>
        <authorList>
            <person name="Baker B.J."/>
            <person name="Lazar C.S."/>
            <person name="Teske A.P."/>
            <person name="Dick G.J."/>
        </authorList>
    </citation>
    <scope>NUCLEOTIDE SEQUENCE [LARGE SCALE GENOMIC DNA]</scope>
    <source>
        <strain evidence="2">DG_26</strain>
    </source>
</reference>
<keyword evidence="1" id="KW-0812">Transmembrane</keyword>
<evidence type="ECO:0000256" key="1">
    <source>
        <dbReference type="SAM" id="Phobius"/>
    </source>
</evidence>
<feature type="transmembrane region" description="Helical" evidence="1">
    <location>
        <begin position="6"/>
        <end position="24"/>
    </location>
</feature>
<proteinExistence type="predicted"/>
<protein>
    <recommendedName>
        <fullName evidence="4">NADH:quinone oxidoreductase/Mrp antiporter membrane subunit domain-containing protein</fullName>
    </recommendedName>
</protein>
<accession>A0A0S7WDM9</accession>
<comment type="caution">
    <text evidence="2">The sequence shown here is derived from an EMBL/GenBank/DDBJ whole genome shotgun (WGS) entry which is preliminary data.</text>
</comment>
<keyword evidence="1" id="KW-1133">Transmembrane helix</keyword>
<dbReference type="EMBL" id="LIZT01000129">
    <property type="protein sequence ID" value="KPJ48263.1"/>
    <property type="molecule type" value="Genomic_DNA"/>
</dbReference>
<evidence type="ECO:0008006" key="4">
    <source>
        <dbReference type="Google" id="ProtNLM"/>
    </source>
</evidence>
<name>A0A0S7WDM9_UNCT6</name>
<gene>
    <name evidence="2" type="ORF">AMJ40_07820</name>
</gene>
<sequence length="82" mass="9299">MLSSPSALFLPVLIPLVFGIFILVIRREHRWVKETLAILGMTVTFIVSLRLFLSGTNQCEVFSLVSWEGIEIGFSLIAYHFN</sequence>
<feature type="transmembrane region" description="Helical" evidence="1">
    <location>
        <begin position="36"/>
        <end position="53"/>
    </location>
</feature>
<evidence type="ECO:0000313" key="2">
    <source>
        <dbReference type="EMBL" id="KPJ48263.1"/>
    </source>
</evidence>
<dbReference type="AlphaFoldDB" id="A0A0S7WDM9"/>
<organism evidence="2 3">
    <name type="scientific">candidate division TA06 bacterium DG_26</name>
    <dbReference type="NCBI Taxonomy" id="1703771"/>
    <lineage>
        <taxon>Bacteria</taxon>
        <taxon>Bacteria division TA06</taxon>
    </lineage>
</organism>